<dbReference type="AlphaFoldDB" id="A0A9X9PRN8"/>
<proteinExistence type="predicted"/>
<gene>
    <name evidence="1" type="ORF">BGT96224V316_LOCUS1772</name>
</gene>
<name>A0A9X9PRN8_BLUGR</name>
<reference evidence="1 2" key="1">
    <citation type="submission" date="2018-08" db="EMBL/GenBank/DDBJ databases">
        <authorList>
            <person name="Muller C M."/>
        </authorList>
    </citation>
    <scope>NUCLEOTIDE SEQUENCE [LARGE SCALE GENOMIC DNA]</scope>
</reference>
<protein>
    <submittedName>
        <fullName evidence="1">Bgt-50945</fullName>
    </submittedName>
</protein>
<evidence type="ECO:0000313" key="2">
    <source>
        <dbReference type="Proteomes" id="UP000324639"/>
    </source>
</evidence>
<organism evidence="1 2">
    <name type="scientific">Blumeria graminis f. sp. tritici</name>
    <dbReference type="NCBI Taxonomy" id="62690"/>
    <lineage>
        <taxon>Eukaryota</taxon>
        <taxon>Fungi</taxon>
        <taxon>Dikarya</taxon>
        <taxon>Ascomycota</taxon>
        <taxon>Pezizomycotina</taxon>
        <taxon>Leotiomycetes</taxon>
        <taxon>Erysiphales</taxon>
        <taxon>Erysiphaceae</taxon>
        <taxon>Blumeria</taxon>
    </lineage>
</organism>
<sequence>MQHILCHSRRRMKMRRQLSRLLRLIKHSIVSSACSASRSMNQMHTPWSSRYSCACKHASSNRQRLKEGKSHKIAGSHNP</sequence>
<accession>A0A9X9PRN8</accession>
<evidence type="ECO:0000313" key="1">
    <source>
        <dbReference type="EMBL" id="VCU40512.1"/>
    </source>
</evidence>
<keyword evidence="2" id="KW-1185">Reference proteome</keyword>
<dbReference type="Proteomes" id="UP000324639">
    <property type="component" value="Chromosome Bgt_-03"/>
</dbReference>
<dbReference type="EMBL" id="LR026986">
    <property type="protein sequence ID" value="VCU40512.1"/>
    <property type="molecule type" value="Genomic_DNA"/>
</dbReference>